<evidence type="ECO:0000313" key="11">
    <source>
        <dbReference type="Proteomes" id="UP000054359"/>
    </source>
</evidence>
<evidence type="ECO:0000256" key="3">
    <source>
        <dbReference type="ARBA" id="ARBA00022723"/>
    </source>
</evidence>
<dbReference type="OrthoDB" id="167809at2759"/>
<evidence type="ECO:0000313" key="10">
    <source>
        <dbReference type="EMBL" id="KFM70878.1"/>
    </source>
</evidence>
<gene>
    <name evidence="10" type="ORF">X975_09889</name>
</gene>
<comment type="similarity">
    <text evidence="1">Belongs to the isochorismatase family.</text>
</comment>
<dbReference type="OMA" id="CVMNTWG"/>
<evidence type="ECO:0000256" key="1">
    <source>
        <dbReference type="ARBA" id="ARBA00006336"/>
    </source>
</evidence>
<dbReference type="EMBL" id="KK117587">
    <property type="protein sequence ID" value="KFM70878.1"/>
    <property type="molecule type" value="Genomic_DNA"/>
</dbReference>
<dbReference type="PROSITE" id="PS50222">
    <property type="entry name" value="EF_HAND_2"/>
    <property type="match status" value="1"/>
</dbReference>
<dbReference type="PROSITE" id="PS00018">
    <property type="entry name" value="EF_HAND_1"/>
    <property type="match status" value="1"/>
</dbReference>
<evidence type="ECO:0000256" key="4">
    <source>
        <dbReference type="ARBA" id="ARBA00022801"/>
    </source>
</evidence>
<dbReference type="GO" id="GO:0008936">
    <property type="term" value="F:nicotinamidase activity"/>
    <property type="evidence" value="ECO:0007669"/>
    <property type="project" value="UniProtKB-EC"/>
</dbReference>
<keyword evidence="4" id="KW-0378">Hydrolase</keyword>
<dbReference type="InterPro" id="IPR011992">
    <property type="entry name" value="EF-hand-dom_pair"/>
</dbReference>
<name>A0A087U0I9_STEMI</name>
<dbReference type="SUPFAM" id="SSF47473">
    <property type="entry name" value="EF-hand"/>
    <property type="match status" value="1"/>
</dbReference>
<accession>A0A087U0I9</accession>
<dbReference type="GO" id="GO:0019363">
    <property type="term" value="P:pyridine nucleotide biosynthetic process"/>
    <property type="evidence" value="ECO:0007669"/>
    <property type="project" value="UniProtKB-KW"/>
</dbReference>
<dbReference type="Gene3D" id="1.10.238.10">
    <property type="entry name" value="EF-hand"/>
    <property type="match status" value="1"/>
</dbReference>
<dbReference type="EC" id="3.5.1.19" evidence="7"/>
<dbReference type="CDD" id="cd01011">
    <property type="entry name" value="nicotinamidase"/>
    <property type="match status" value="1"/>
</dbReference>
<sequence>MTFFNGKIDFCDSSIMLDCIKFYAKSEELCLNLEEFRALTMSVMIDSEGELYHVSTEMYANFFLTFDSNKDGKIDVKEFETVWHKWIKPLLNPVSALLIIDVQNDFINGTLALKNCPAKQDGVDVVPIINDLLENVKFDLVVYSLDCHPEKHVSFFECLNYDNLSEEYKTKEISLYDTVVFEKPPKMEQKLWPRHCVKETWGAQLHSDLKIAPDSCFIYKGVNPDVDSYSAFQDNRKLNQTALDSELKKRGVTHVFICGIALDYCVAFTAFDAIEYGYATVVIEDASRGTNNDVMEKIKQKLTSGLCVLTKVNEVDNFVKG</sequence>
<evidence type="ECO:0000256" key="8">
    <source>
        <dbReference type="ARBA" id="ARBA00043224"/>
    </source>
</evidence>
<keyword evidence="2" id="KW-0662">Pyridine nucleotide biosynthesis</keyword>
<organism evidence="10 11">
    <name type="scientific">Stegodyphus mimosarum</name>
    <name type="common">African social velvet spider</name>
    <dbReference type="NCBI Taxonomy" id="407821"/>
    <lineage>
        <taxon>Eukaryota</taxon>
        <taxon>Metazoa</taxon>
        <taxon>Ecdysozoa</taxon>
        <taxon>Arthropoda</taxon>
        <taxon>Chelicerata</taxon>
        <taxon>Arachnida</taxon>
        <taxon>Araneae</taxon>
        <taxon>Araneomorphae</taxon>
        <taxon>Entelegynae</taxon>
        <taxon>Eresoidea</taxon>
        <taxon>Eresidae</taxon>
        <taxon>Stegodyphus</taxon>
    </lineage>
</organism>
<evidence type="ECO:0000256" key="5">
    <source>
        <dbReference type="ARBA" id="ARBA00022837"/>
    </source>
</evidence>
<protein>
    <recommendedName>
        <fullName evidence="7">nicotinamidase</fullName>
        <ecNumber evidence="7">3.5.1.19</ecNumber>
    </recommendedName>
    <alternativeName>
        <fullName evidence="8">Nicotinamide deamidase</fullName>
    </alternativeName>
</protein>
<feature type="non-terminal residue" evidence="10">
    <location>
        <position position="321"/>
    </location>
</feature>
<reference evidence="10 11" key="1">
    <citation type="submission" date="2013-11" db="EMBL/GenBank/DDBJ databases">
        <title>Genome sequencing of Stegodyphus mimosarum.</title>
        <authorList>
            <person name="Bechsgaard J."/>
        </authorList>
    </citation>
    <scope>NUCLEOTIDE SEQUENCE [LARGE SCALE GENOMIC DNA]</scope>
</reference>
<dbReference type="STRING" id="407821.A0A087U0I9"/>
<dbReference type="InterPro" id="IPR000868">
    <property type="entry name" value="Isochorismatase-like_dom"/>
</dbReference>
<keyword evidence="5" id="KW-0106">Calcium</keyword>
<evidence type="ECO:0000259" key="9">
    <source>
        <dbReference type="PROSITE" id="PS50222"/>
    </source>
</evidence>
<evidence type="ECO:0000256" key="7">
    <source>
        <dbReference type="ARBA" id="ARBA00039017"/>
    </source>
</evidence>
<dbReference type="Pfam" id="PF00857">
    <property type="entry name" value="Isochorismatase"/>
    <property type="match status" value="1"/>
</dbReference>
<dbReference type="Gene3D" id="3.40.50.850">
    <property type="entry name" value="Isochorismatase-like"/>
    <property type="match status" value="1"/>
</dbReference>
<dbReference type="InterPro" id="IPR018247">
    <property type="entry name" value="EF_Hand_1_Ca_BS"/>
</dbReference>
<dbReference type="InterPro" id="IPR036380">
    <property type="entry name" value="Isochorismatase-like_sf"/>
</dbReference>
<dbReference type="PANTHER" id="PTHR11080:SF2">
    <property type="entry name" value="LD05707P"/>
    <property type="match status" value="1"/>
</dbReference>
<evidence type="ECO:0000256" key="6">
    <source>
        <dbReference type="ARBA" id="ARBA00037900"/>
    </source>
</evidence>
<dbReference type="GO" id="GO:0005509">
    <property type="term" value="F:calcium ion binding"/>
    <property type="evidence" value="ECO:0007669"/>
    <property type="project" value="InterPro"/>
</dbReference>
<keyword evidence="3" id="KW-0479">Metal-binding</keyword>
<dbReference type="Proteomes" id="UP000054359">
    <property type="component" value="Unassembled WGS sequence"/>
</dbReference>
<comment type="pathway">
    <text evidence="6">Cofactor biosynthesis; nicotinate biosynthesis; nicotinate from nicotinamide: step 1/1.</text>
</comment>
<dbReference type="PANTHER" id="PTHR11080">
    <property type="entry name" value="PYRAZINAMIDASE/NICOTINAMIDASE"/>
    <property type="match status" value="1"/>
</dbReference>
<dbReference type="AlphaFoldDB" id="A0A087U0I9"/>
<keyword evidence="11" id="KW-1185">Reference proteome</keyword>
<proteinExistence type="inferred from homology"/>
<dbReference type="InterPro" id="IPR052347">
    <property type="entry name" value="Isochorismatase_Nicotinamidase"/>
</dbReference>
<dbReference type="InterPro" id="IPR002048">
    <property type="entry name" value="EF_hand_dom"/>
</dbReference>
<feature type="domain" description="EF-hand" evidence="9">
    <location>
        <begin position="54"/>
        <end position="89"/>
    </location>
</feature>
<dbReference type="SUPFAM" id="SSF52499">
    <property type="entry name" value="Isochorismatase-like hydrolases"/>
    <property type="match status" value="1"/>
</dbReference>
<evidence type="ECO:0000256" key="2">
    <source>
        <dbReference type="ARBA" id="ARBA00022642"/>
    </source>
</evidence>